<dbReference type="EMBL" id="FNAS01000006">
    <property type="protein sequence ID" value="SDE28672.1"/>
    <property type="molecule type" value="Genomic_DNA"/>
</dbReference>
<dbReference type="RefSeq" id="WP_092736339.1">
    <property type="nucleotide sequence ID" value="NZ_FNAS01000006.1"/>
</dbReference>
<dbReference type="OrthoDB" id="9811416at2"/>
<sequence>MERKFWSVLLFLVYLLGTAQGHRYFLIDAKSHATTQVKDSLSAVHFLDSLSQYRYYLTRLQSVEQKRDSVKIYYDKGQDFNRTQVVLPKDLSVDLGLESGVVVKDLDSLRLRINDIYKQKGYAFNRIKSRFLGMERGVPKVGLSVVRANKRTIDGFVIRDYNRVPRRFVKNLEKEFVGQTYDDRHLLKIRNALANHTFVTLERNPQTLFTKDSTQIYLFLKKKKANTFDGVLGFGNNNSQKFQVTGSISLNFKNIFNGFESVSLFWQRNPNSGQNFDMQADVPYLFNSNIGVNLHTNIFRQDSTFANVKVLSGAYFQFSPRQKVGIRGHLELSSVSAANLSTARNFKRKGFGVWYEFQMPIDNPLMLYKTKIKADADLFNTIYDDSKIVPTKQYQLFAEHNLQLADRNFINAKIETAALDTKEVLSVNELFRIGGWNSLRGFDENILLSKFYVYGGLEYRYIIGETAFFDVFGQMGKLKNPLFEKDINLYSGGFGFNFILPVGLMSFQISNGNNFEDRFNFKNTKVHWGLLSRF</sequence>
<protein>
    <recommendedName>
        <fullName evidence="5">Outer membrane translocation and assembly module TamA</fullName>
    </recommendedName>
</protein>
<evidence type="ECO:0000313" key="3">
    <source>
        <dbReference type="EMBL" id="SDE28672.1"/>
    </source>
</evidence>
<dbReference type="STRING" id="1071918.SAMN05421544_10663"/>
<dbReference type="Proteomes" id="UP000198517">
    <property type="component" value="Unassembled WGS sequence"/>
</dbReference>
<accession>A0A1G7BP16</accession>
<evidence type="ECO:0000256" key="2">
    <source>
        <dbReference type="ARBA" id="ARBA00022692"/>
    </source>
</evidence>
<dbReference type="Gene3D" id="2.40.160.50">
    <property type="entry name" value="membrane protein fhac: a member of the omp85/tpsb transporter family"/>
    <property type="match status" value="1"/>
</dbReference>
<keyword evidence="4" id="KW-1185">Reference proteome</keyword>
<dbReference type="PANTHER" id="PTHR12815">
    <property type="entry name" value="SORTING AND ASSEMBLY MACHINERY SAMM50 PROTEIN FAMILY MEMBER"/>
    <property type="match status" value="1"/>
</dbReference>
<keyword evidence="2" id="KW-0812">Transmembrane</keyword>
<keyword evidence="1" id="KW-0472">Membrane</keyword>
<reference evidence="3 4" key="1">
    <citation type="submission" date="2016-10" db="EMBL/GenBank/DDBJ databases">
        <authorList>
            <person name="de Groot N.N."/>
        </authorList>
    </citation>
    <scope>NUCLEOTIDE SEQUENCE [LARGE SCALE GENOMIC DNA]</scope>
    <source>
        <strain evidence="3 4">DSM 24015</strain>
    </source>
</reference>
<evidence type="ECO:0000256" key="1">
    <source>
        <dbReference type="ARBA" id="ARBA00022452"/>
    </source>
</evidence>
<evidence type="ECO:0000313" key="4">
    <source>
        <dbReference type="Proteomes" id="UP000198517"/>
    </source>
</evidence>
<dbReference type="InterPro" id="IPR039910">
    <property type="entry name" value="D15-like"/>
</dbReference>
<evidence type="ECO:0008006" key="5">
    <source>
        <dbReference type="Google" id="ProtNLM"/>
    </source>
</evidence>
<dbReference type="PANTHER" id="PTHR12815:SF18">
    <property type="entry name" value="SORTING AND ASSEMBLY MACHINERY COMPONENT 50 HOMOLOG"/>
    <property type="match status" value="1"/>
</dbReference>
<keyword evidence="1" id="KW-1134">Transmembrane beta strand</keyword>
<gene>
    <name evidence="3" type="ORF">SAMN05421544_10663</name>
</gene>
<proteinExistence type="predicted"/>
<name>A0A1G7BP16_9FLAO</name>
<organism evidence="3 4">
    <name type="scientific">Riemerella columbipharyngis</name>
    <dbReference type="NCBI Taxonomy" id="1071918"/>
    <lineage>
        <taxon>Bacteria</taxon>
        <taxon>Pseudomonadati</taxon>
        <taxon>Bacteroidota</taxon>
        <taxon>Flavobacteriia</taxon>
        <taxon>Flavobacteriales</taxon>
        <taxon>Weeksellaceae</taxon>
        <taxon>Riemerella</taxon>
    </lineage>
</organism>
<dbReference type="AlphaFoldDB" id="A0A1G7BP16"/>